<dbReference type="InterPro" id="IPR053245">
    <property type="entry name" value="MitoProcess-Associated"/>
</dbReference>
<reference evidence="4" key="1">
    <citation type="submission" date="2017-02" db="EMBL/GenBank/DDBJ databases">
        <authorList>
            <person name="Tafer H."/>
            <person name="Lopandic K."/>
        </authorList>
    </citation>
    <scope>NUCLEOTIDE SEQUENCE [LARGE SCALE GENOMIC DNA]</scope>
    <source>
        <strain evidence="4">CBS 366.77</strain>
    </source>
</reference>
<name>A0A3A2ZEX9_9EURO</name>
<feature type="repeat" description="RCC1" evidence="1">
    <location>
        <begin position="344"/>
        <end position="405"/>
    </location>
</feature>
<dbReference type="PANTHER" id="PTHR47563:SF1">
    <property type="entry name" value="PROTEIN FMP25, MITOCHONDRIAL"/>
    <property type="match status" value="1"/>
</dbReference>
<dbReference type="Pfam" id="PF13540">
    <property type="entry name" value="RCC1_2"/>
    <property type="match status" value="1"/>
</dbReference>
<dbReference type="FunFam" id="2.130.10.30:FF:000027">
    <property type="entry name" value="Protein FMP25, mitochondrial"/>
    <property type="match status" value="1"/>
</dbReference>
<keyword evidence="2" id="KW-1133">Transmembrane helix</keyword>
<proteinExistence type="predicted"/>
<evidence type="ECO:0000256" key="1">
    <source>
        <dbReference type="PROSITE-ProRule" id="PRU00235"/>
    </source>
</evidence>
<dbReference type="Proteomes" id="UP000266188">
    <property type="component" value="Unassembled WGS sequence"/>
</dbReference>
<evidence type="ECO:0000313" key="4">
    <source>
        <dbReference type="Proteomes" id="UP000266188"/>
    </source>
</evidence>
<dbReference type="GO" id="GO:0034551">
    <property type="term" value="P:mitochondrial respiratory chain complex III assembly"/>
    <property type="evidence" value="ECO:0007669"/>
    <property type="project" value="TreeGrafter"/>
</dbReference>
<accession>A0A3A2ZEX9</accession>
<dbReference type="SUPFAM" id="SSF50985">
    <property type="entry name" value="RCC1/BLIP-II"/>
    <property type="match status" value="1"/>
</dbReference>
<dbReference type="AlphaFoldDB" id="A0A3A2ZEX9"/>
<dbReference type="Gene3D" id="2.130.10.30">
    <property type="entry name" value="Regulator of chromosome condensation 1/beta-lactamase-inhibitor protein II"/>
    <property type="match status" value="1"/>
</dbReference>
<organism evidence="3 4">
    <name type="scientific">Aspergillus sclerotialis</name>
    <dbReference type="NCBI Taxonomy" id="2070753"/>
    <lineage>
        <taxon>Eukaryota</taxon>
        <taxon>Fungi</taxon>
        <taxon>Dikarya</taxon>
        <taxon>Ascomycota</taxon>
        <taxon>Pezizomycotina</taxon>
        <taxon>Eurotiomycetes</taxon>
        <taxon>Eurotiomycetidae</taxon>
        <taxon>Eurotiales</taxon>
        <taxon>Aspergillaceae</taxon>
        <taxon>Aspergillus</taxon>
        <taxon>Aspergillus subgen. Polypaecilum</taxon>
    </lineage>
</organism>
<feature type="repeat" description="RCC1" evidence="1">
    <location>
        <begin position="280"/>
        <end position="343"/>
    </location>
</feature>
<dbReference type="InterPro" id="IPR009091">
    <property type="entry name" value="RCC1/BLIP-II"/>
</dbReference>
<keyword evidence="2" id="KW-0812">Transmembrane</keyword>
<sequence length="587" mass="64374">MWTHQLSRPVTNIVAHSPRVARSRLVSVSAWRTYANANANKRAPESPRQNPGKRDSDSTVWFRNAIGLFGTASAAFLIYSYVTKGNQVPKPDEAKPQDPSKLAGDFGSLYVQKKKSLESPGVYLWGTNYYRVVDPESNESVVKTPRKISYFDGQVLRDLKIDEKSGAAITENGDLVQWGKGFSESSFKPTKTLTGKNLTSLCMSRDRIIALASDGKVYSLPIAKSDQDSGRKAQESSWVPFWSSSSSLSYRLLKPALGMTEKVIAVSGGLDHALLLTNSGRVFSVASSMELFPAFGQLGIPGLTWSTRPKGPVDTCHEISKLKGCKITQIAAGDYHSLALSKDGRVYVFGDNSFGQLGIDFKSEEQFVDAPTLLLLDNVYRKSTWVPKVTSIAAGGANSFCTVDAQRILAPGEDPATVRDAGRITADTLACGRGIWGTLGNGKWTHLQDSLTKVKALSGLFEYDERANTVSPIRLRDISVGTTHASAVLDNKPHMNTSSTSLDKSNDWGYDALWWGGNEHYQLGTGKRNNMPKPTYINTPSDPKQDNREEARLQILPRHKGKVDNRTKSMEQKIECGRFVSAIYSAT</sequence>
<dbReference type="OrthoDB" id="10256179at2759"/>
<keyword evidence="4" id="KW-1185">Reference proteome</keyword>
<evidence type="ECO:0000256" key="2">
    <source>
        <dbReference type="SAM" id="Phobius"/>
    </source>
</evidence>
<comment type="caution">
    <text evidence="3">The sequence shown here is derived from an EMBL/GenBank/DDBJ whole genome shotgun (WGS) entry which is preliminary data.</text>
</comment>
<feature type="transmembrane region" description="Helical" evidence="2">
    <location>
        <begin position="60"/>
        <end position="82"/>
    </location>
</feature>
<keyword evidence="2" id="KW-0472">Membrane</keyword>
<dbReference type="GO" id="GO:0005743">
    <property type="term" value="C:mitochondrial inner membrane"/>
    <property type="evidence" value="ECO:0007669"/>
    <property type="project" value="TreeGrafter"/>
</dbReference>
<evidence type="ECO:0008006" key="5">
    <source>
        <dbReference type="Google" id="ProtNLM"/>
    </source>
</evidence>
<dbReference type="STRING" id="2070753.A0A3A2ZEX9"/>
<dbReference type="PROSITE" id="PS00626">
    <property type="entry name" value="RCC1_2"/>
    <property type="match status" value="2"/>
</dbReference>
<dbReference type="PROSITE" id="PS50012">
    <property type="entry name" value="RCC1_3"/>
    <property type="match status" value="2"/>
</dbReference>
<gene>
    <name evidence="3" type="ORF">PHISCL_05949</name>
</gene>
<dbReference type="InterPro" id="IPR000408">
    <property type="entry name" value="Reg_chr_condens"/>
</dbReference>
<evidence type="ECO:0000313" key="3">
    <source>
        <dbReference type="EMBL" id="RJE21709.1"/>
    </source>
</evidence>
<protein>
    <recommendedName>
        <fullName evidence="5">Mitochondrial protein Fmp25</fullName>
    </recommendedName>
</protein>
<dbReference type="EMBL" id="MVGC01000210">
    <property type="protein sequence ID" value="RJE21709.1"/>
    <property type="molecule type" value="Genomic_DNA"/>
</dbReference>
<dbReference type="PANTHER" id="PTHR47563">
    <property type="entry name" value="PROTEIN FMP25, MITOCHONDRIAL"/>
    <property type="match status" value="1"/>
</dbReference>